<accession>A0ABP3D7J0</accession>
<feature type="domain" description="GST N-terminal" evidence="1">
    <location>
        <begin position="1"/>
        <end position="82"/>
    </location>
</feature>
<organism evidence="2 3">
    <name type="scientific">Castellaniella daejeonensis</name>
    <dbReference type="NCBI Taxonomy" id="659013"/>
    <lineage>
        <taxon>Bacteria</taxon>
        <taxon>Pseudomonadati</taxon>
        <taxon>Pseudomonadota</taxon>
        <taxon>Betaproteobacteria</taxon>
        <taxon>Burkholderiales</taxon>
        <taxon>Alcaligenaceae</taxon>
        <taxon>Castellaniella</taxon>
    </lineage>
</organism>
<proteinExistence type="predicted"/>
<comment type="caution">
    <text evidence="2">The sequence shown here is derived from an EMBL/GenBank/DDBJ whole genome shotgun (WGS) entry which is preliminary data.</text>
</comment>
<dbReference type="SUPFAM" id="SSF52833">
    <property type="entry name" value="Thioredoxin-like"/>
    <property type="match status" value="1"/>
</dbReference>
<dbReference type="Pfam" id="PF13409">
    <property type="entry name" value="GST_N_2"/>
    <property type="match status" value="1"/>
</dbReference>
<dbReference type="PANTHER" id="PTHR43969:SF9">
    <property type="entry name" value="GLUTATHIONE S TRANSFERASE D10, ISOFORM A-RELATED"/>
    <property type="match status" value="1"/>
</dbReference>
<dbReference type="Proteomes" id="UP001501176">
    <property type="component" value="Unassembled WGS sequence"/>
</dbReference>
<evidence type="ECO:0000313" key="2">
    <source>
        <dbReference type="EMBL" id="GAA0225423.1"/>
    </source>
</evidence>
<dbReference type="SUPFAM" id="SSF47616">
    <property type="entry name" value="GST C-terminal domain-like"/>
    <property type="match status" value="1"/>
</dbReference>
<reference evidence="3" key="1">
    <citation type="journal article" date="2019" name="Int. J. Syst. Evol. Microbiol.">
        <title>The Global Catalogue of Microorganisms (GCM) 10K type strain sequencing project: providing services to taxonomists for standard genome sequencing and annotation.</title>
        <authorList>
            <consortium name="The Broad Institute Genomics Platform"/>
            <consortium name="The Broad Institute Genome Sequencing Center for Infectious Disease"/>
            <person name="Wu L."/>
            <person name="Ma J."/>
        </authorList>
    </citation>
    <scope>NUCLEOTIDE SEQUENCE [LARGE SCALE GENOMIC DNA]</scope>
    <source>
        <strain evidence="3">JCM 16240</strain>
    </source>
</reference>
<sequence length="202" mass="22210">MKLYYSSTSPYVRKCLIAAHELGLADRIELAPVVTMPTAHSPELMRDNPLCKLPTLVTDEGQALYDSRVVCEYLNDQGGGALIPAGGGKWAALVDQSLADGILDAALLMRYEVVLRPAERQWPAWRETQEEKACSALGQFERAVGGWPADRLDIGVIALASALSYLDLRFPDLDWRGPHPGLAAWFADFDQRPSMRATVLKA</sequence>
<dbReference type="CDD" id="cd03049">
    <property type="entry name" value="GST_N_3"/>
    <property type="match status" value="1"/>
</dbReference>
<dbReference type="EMBL" id="BAAAFN010000009">
    <property type="protein sequence ID" value="GAA0225423.1"/>
    <property type="molecule type" value="Genomic_DNA"/>
</dbReference>
<dbReference type="InterPro" id="IPR036282">
    <property type="entry name" value="Glutathione-S-Trfase_C_sf"/>
</dbReference>
<dbReference type="Gene3D" id="1.20.1050.10">
    <property type="match status" value="1"/>
</dbReference>
<evidence type="ECO:0000259" key="1">
    <source>
        <dbReference type="PROSITE" id="PS50404"/>
    </source>
</evidence>
<keyword evidence="3" id="KW-1185">Reference proteome</keyword>
<dbReference type="CDD" id="cd03205">
    <property type="entry name" value="GST_C_6"/>
    <property type="match status" value="1"/>
</dbReference>
<dbReference type="RefSeq" id="WP_343820550.1">
    <property type="nucleotide sequence ID" value="NZ_BAAAFN010000009.1"/>
</dbReference>
<dbReference type="PROSITE" id="PS50404">
    <property type="entry name" value="GST_NTER"/>
    <property type="match status" value="1"/>
</dbReference>
<dbReference type="Pfam" id="PF13410">
    <property type="entry name" value="GST_C_2"/>
    <property type="match status" value="1"/>
</dbReference>
<dbReference type="PANTHER" id="PTHR43969">
    <property type="entry name" value="GLUTATHIONE S TRANSFERASE D10, ISOFORM A-RELATED"/>
    <property type="match status" value="1"/>
</dbReference>
<protein>
    <submittedName>
        <fullName evidence="2">Glutathione S-transferase</fullName>
    </submittedName>
</protein>
<dbReference type="InterPro" id="IPR004045">
    <property type="entry name" value="Glutathione_S-Trfase_N"/>
</dbReference>
<dbReference type="InterPro" id="IPR036249">
    <property type="entry name" value="Thioredoxin-like_sf"/>
</dbReference>
<dbReference type="Gene3D" id="3.40.30.10">
    <property type="entry name" value="Glutaredoxin"/>
    <property type="match status" value="1"/>
</dbReference>
<gene>
    <name evidence="2" type="ORF">GCM10009125_12980</name>
</gene>
<evidence type="ECO:0000313" key="3">
    <source>
        <dbReference type="Proteomes" id="UP001501176"/>
    </source>
</evidence>
<name>A0ABP3D7J0_9BURK</name>